<feature type="domain" description="PLD phosphodiesterase" evidence="10">
    <location>
        <begin position="424"/>
        <end position="458"/>
    </location>
</feature>
<evidence type="ECO:0000256" key="9">
    <source>
        <dbReference type="RuleBase" id="RU003800"/>
    </source>
</evidence>
<evidence type="ECO:0000313" key="12">
    <source>
        <dbReference type="Proteomes" id="UP000053718"/>
    </source>
</evidence>
<dbReference type="EMBL" id="JPIN01000002">
    <property type="protein sequence ID" value="KFZ29479.1"/>
    <property type="molecule type" value="Genomic_DNA"/>
</dbReference>
<dbReference type="GO" id="GO:0006799">
    <property type="term" value="P:polyphosphate biosynthetic process"/>
    <property type="evidence" value="ECO:0007669"/>
    <property type="project" value="UniProtKB-UniRule"/>
</dbReference>
<keyword evidence="1 8" id="KW-0597">Phosphoprotein</keyword>
<dbReference type="InterPro" id="IPR025198">
    <property type="entry name" value="PPK_N_dom"/>
</dbReference>
<dbReference type="PANTHER" id="PTHR30218">
    <property type="entry name" value="POLYPHOSPHATE KINASE"/>
    <property type="match status" value="1"/>
</dbReference>
<keyword evidence="12" id="KW-1185">Reference proteome</keyword>
<organism evidence="11 12">
    <name type="scientific">Pseudidiomarina atlantica</name>
    <dbReference type="NCBI Taxonomy" id="1517416"/>
    <lineage>
        <taxon>Bacteria</taxon>
        <taxon>Pseudomonadati</taxon>
        <taxon>Pseudomonadota</taxon>
        <taxon>Gammaproteobacteria</taxon>
        <taxon>Alteromonadales</taxon>
        <taxon>Idiomarinaceae</taxon>
        <taxon>Pseudidiomarina</taxon>
    </lineage>
</organism>
<evidence type="ECO:0000256" key="3">
    <source>
        <dbReference type="ARBA" id="ARBA00022723"/>
    </source>
</evidence>
<evidence type="ECO:0000256" key="6">
    <source>
        <dbReference type="ARBA" id="ARBA00022840"/>
    </source>
</evidence>
<feature type="binding site" evidence="8">
    <location>
        <position position="41"/>
    </location>
    <ligand>
        <name>ATP</name>
        <dbReference type="ChEBI" id="CHEBI:30616"/>
    </ligand>
</feature>
<dbReference type="InterPro" id="IPR001736">
    <property type="entry name" value="PLipase_D/transphosphatidylase"/>
</dbReference>
<keyword evidence="4 8" id="KW-0547">Nucleotide-binding</keyword>
<feature type="binding site" evidence="8">
    <location>
        <position position="558"/>
    </location>
    <ligand>
        <name>ATP</name>
        <dbReference type="ChEBI" id="CHEBI:30616"/>
    </ligand>
</feature>
<dbReference type="RefSeq" id="WP_034730632.1">
    <property type="nucleotide sequence ID" value="NZ_JPIN01000002.1"/>
</dbReference>
<evidence type="ECO:0000256" key="5">
    <source>
        <dbReference type="ARBA" id="ARBA00022777"/>
    </source>
</evidence>
<feature type="binding site" evidence="8">
    <location>
        <position position="369"/>
    </location>
    <ligand>
        <name>Mg(2+)</name>
        <dbReference type="ChEBI" id="CHEBI:18420"/>
    </ligand>
</feature>
<dbReference type="InterPro" id="IPR025200">
    <property type="entry name" value="PPK_C_dom2"/>
</dbReference>
<feature type="active site" description="Phosphohistidine intermediate" evidence="8">
    <location>
        <position position="429"/>
    </location>
</feature>
<dbReference type="CDD" id="cd09164">
    <property type="entry name" value="PLDc_EcPPK1_C1_like"/>
    <property type="match status" value="1"/>
</dbReference>
<accession>A0A094IUG8</accession>
<keyword evidence="7 8" id="KW-0460">Magnesium</keyword>
<dbReference type="STRING" id="1517416.IDAT_03785"/>
<protein>
    <recommendedName>
        <fullName evidence="8 9">Polyphosphate kinase</fullName>
        <ecNumber evidence="8 9">2.7.4.1</ecNumber>
    </recommendedName>
    <alternativeName>
        <fullName evidence="8">ATP-polyphosphate phosphotransferase</fullName>
    </alternativeName>
    <alternativeName>
        <fullName evidence="8">Polyphosphoric acid kinase</fullName>
    </alternativeName>
</protein>
<dbReference type="SUPFAM" id="SSF140356">
    <property type="entry name" value="PPK N-terminal domain-like"/>
    <property type="match status" value="1"/>
</dbReference>
<comment type="caution">
    <text evidence="11">The sequence shown here is derived from an EMBL/GenBank/DDBJ whole genome shotgun (WGS) entry which is preliminary data.</text>
</comment>
<dbReference type="GO" id="GO:0009358">
    <property type="term" value="C:polyphosphate kinase complex"/>
    <property type="evidence" value="ECO:0007669"/>
    <property type="project" value="InterPro"/>
</dbReference>
<comment type="similarity">
    <text evidence="8 9">Belongs to the polyphosphate kinase 1 (PPK1) family.</text>
</comment>
<dbReference type="Gene3D" id="3.30.1840.10">
    <property type="entry name" value="Polyphosphate kinase middle domain"/>
    <property type="match status" value="1"/>
</dbReference>
<sequence length="687" mass="80091">MKFFPKELSWLAFNERVLQEAADKSVPVVERMRFLGIFSANMDEFFRVRVADVRRKIFYAQTPSEHEQAEKLMSQIQQTVVRQQERFEAIYQDVIKALAKKNIAVIDETQTTEQEREWLTQYFHEKIKRYIVPLLIGPTTNMIQAINQDATYMCVEIKLGKSVRYAALEVPTDELSRFLKLPFKSLKRKKRVIMLDNVIRLCIDELFKGIVPYDSLRAFSFKMTRDSEYRLPHDIDQSVLERMEEGLRQRFEAEPVRLVYDSSMPKDMLYFLHHQLGLTTHDSLVAGGRYRNTRDFASFQNWGHKSLLNPPMPPLEHPHFVKHRSVFDAIAEQDILLYYPYHKFAHLTEVIRQAAYDPLVQSIQICIYRVAPHSRIVHSLVEAVNNGKKVTVLVELQARFDEEANIEWAKRMTHEGIRVIFGIQGLKVHSKLILIKRKEQKTLKRYAHIGTGNFNEKTAQIYTDFSLFTADRSICEDVEQVFQYLEAPYRRFRFNHLLVSPVNSRDRLDDLIETEIVHAQQGKRAEIFVKVNNLVDEGIITRLYRASRAGVRVRAIVRGMCALRAGVAGVSENIEIISIVDRFLEHPRVYCFHNAGQERIFISSADLMARNLDDRVEVGCQIQAQELQQQIKTILELQWQDTTKARVLDAEQKNTYRPRGNRKKIRSQLAIYDYLKAQAQAPKGTVE</sequence>
<comment type="function">
    <text evidence="8 9">Catalyzes the reversible transfer of the terminal phosphate of ATP to form a long-chain polyphosphate (polyP).</text>
</comment>
<dbReference type="NCBIfam" id="NF003917">
    <property type="entry name" value="PRK05443.1-1"/>
    <property type="match status" value="1"/>
</dbReference>
<dbReference type="Pfam" id="PF17941">
    <property type="entry name" value="PP_kinase_C_1"/>
    <property type="match status" value="1"/>
</dbReference>
<comment type="catalytic activity">
    <reaction evidence="8 9">
        <text>[phosphate](n) + ATP = [phosphate](n+1) + ADP</text>
        <dbReference type="Rhea" id="RHEA:19573"/>
        <dbReference type="Rhea" id="RHEA-COMP:9859"/>
        <dbReference type="Rhea" id="RHEA-COMP:14280"/>
        <dbReference type="ChEBI" id="CHEBI:16838"/>
        <dbReference type="ChEBI" id="CHEBI:30616"/>
        <dbReference type="ChEBI" id="CHEBI:456216"/>
        <dbReference type="EC" id="2.7.4.1"/>
    </reaction>
</comment>
<dbReference type="FunFam" id="3.30.870.10:FF:000001">
    <property type="entry name" value="Polyphosphate kinase"/>
    <property type="match status" value="1"/>
</dbReference>
<dbReference type="AlphaFoldDB" id="A0A094IUG8"/>
<dbReference type="Pfam" id="PF13090">
    <property type="entry name" value="PP_kinase_C"/>
    <property type="match status" value="1"/>
</dbReference>
<dbReference type="Pfam" id="PF02503">
    <property type="entry name" value="PP_kinase"/>
    <property type="match status" value="1"/>
</dbReference>
<dbReference type="NCBIfam" id="TIGR03705">
    <property type="entry name" value="poly_P_kin"/>
    <property type="match status" value="1"/>
</dbReference>
<evidence type="ECO:0000256" key="2">
    <source>
        <dbReference type="ARBA" id="ARBA00022679"/>
    </source>
</evidence>
<feature type="binding site" evidence="8">
    <location>
        <position position="586"/>
    </location>
    <ligand>
        <name>ATP</name>
        <dbReference type="ChEBI" id="CHEBI:30616"/>
    </ligand>
</feature>
<reference evidence="11 12" key="1">
    <citation type="submission" date="2014-06" db="EMBL/GenBank/DDBJ databases">
        <title>Draft genome sequence of Idiomarina sp. MCCC 1A10513.</title>
        <authorList>
            <person name="Du J."/>
            <person name="Lai Q."/>
            <person name="Shao Z."/>
        </authorList>
    </citation>
    <scope>NUCLEOTIDE SEQUENCE [LARGE SCALE GENOMIC DNA]</scope>
    <source>
        <strain evidence="11 12">MCCC 1A10513</strain>
    </source>
</reference>
<proteinExistence type="inferred from homology"/>
<comment type="PTM">
    <text evidence="8 9">An intermediate of this reaction is the autophosphorylated ppk in which a phosphate is covalently linked to a histidine residue through a N-P bond.</text>
</comment>
<dbReference type="Gene3D" id="1.20.58.310">
    <property type="entry name" value="Polyphosphate kinase N-terminal domain"/>
    <property type="match status" value="1"/>
</dbReference>
<name>A0A094IUG8_9GAMM</name>
<dbReference type="InterPro" id="IPR024953">
    <property type="entry name" value="PP_kinase_middle"/>
</dbReference>
<dbReference type="InterPro" id="IPR003414">
    <property type="entry name" value="PP_kinase"/>
</dbReference>
<dbReference type="eggNOG" id="COG0855">
    <property type="taxonomic scope" value="Bacteria"/>
</dbReference>
<dbReference type="Pfam" id="PF13089">
    <property type="entry name" value="PP_kinase_N"/>
    <property type="match status" value="1"/>
</dbReference>
<keyword evidence="3 8" id="KW-0479">Metal-binding</keyword>
<dbReference type="PROSITE" id="PS50035">
    <property type="entry name" value="PLD"/>
    <property type="match status" value="1"/>
</dbReference>
<keyword evidence="2 8" id="KW-0808">Transferase</keyword>
<dbReference type="Proteomes" id="UP000053718">
    <property type="component" value="Unassembled WGS sequence"/>
</dbReference>
<gene>
    <name evidence="8" type="primary">ppk</name>
    <name evidence="11" type="ORF">IDAT_03785</name>
</gene>
<evidence type="ECO:0000256" key="1">
    <source>
        <dbReference type="ARBA" id="ARBA00022553"/>
    </source>
</evidence>
<dbReference type="PIRSF" id="PIRSF015589">
    <property type="entry name" value="PP_kinase"/>
    <property type="match status" value="1"/>
</dbReference>
<dbReference type="InterPro" id="IPR041108">
    <property type="entry name" value="PP_kinase_C_1"/>
</dbReference>
<dbReference type="OrthoDB" id="9761456at2"/>
<dbReference type="GO" id="GO:0005524">
    <property type="term" value="F:ATP binding"/>
    <property type="evidence" value="ECO:0007669"/>
    <property type="project" value="UniProtKB-KW"/>
</dbReference>
<evidence type="ECO:0000256" key="4">
    <source>
        <dbReference type="ARBA" id="ARBA00022741"/>
    </source>
</evidence>
<dbReference type="SUPFAM" id="SSF143724">
    <property type="entry name" value="PHP14-like"/>
    <property type="match status" value="1"/>
</dbReference>
<keyword evidence="6 8" id="KW-0067">ATP-binding</keyword>
<dbReference type="EC" id="2.7.4.1" evidence="8 9"/>
<dbReference type="InterPro" id="IPR036830">
    <property type="entry name" value="PP_kinase_middle_dom_sf"/>
</dbReference>
<evidence type="ECO:0000256" key="7">
    <source>
        <dbReference type="ARBA" id="ARBA00022842"/>
    </source>
</evidence>
<dbReference type="GO" id="GO:0008976">
    <property type="term" value="F:polyphosphate kinase activity"/>
    <property type="evidence" value="ECO:0007669"/>
    <property type="project" value="UniProtKB-UniRule"/>
</dbReference>
<dbReference type="PANTHER" id="PTHR30218:SF0">
    <property type="entry name" value="POLYPHOSPHATE KINASE"/>
    <property type="match status" value="1"/>
</dbReference>
<dbReference type="InterPro" id="IPR036832">
    <property type="entry name" value="PPK_N_dom_sf"/>
</dbReference>
<evidence type="ECO:0000313" key="11">
    <source>
        <dbReference type="EMBL" id="KFZ29479.1"/>
    </source>
</evidence>
<evidence type="ECO:0000259" key="10">
    <source>
        <dbReference type="PROSITE" id="PS50035"/>
    </source>
</evidence>
<evidence type="ECO:0000256" key="8">
    <source>
        <dbReference type="HAMAP-Rule" id="MF_00347"/>
    </source>
</evidence>
<dbReference type="HAMAP" id="MF_00347">
    <property type="entry name" value="Polyphosphate_kinase"/>
    <property type="match status" value="1"/>
</dbReference>
<keyword evidence="5 8" id="KW-0418">Kinase</keyword>
<feature type="binding site" evidence="8">
    <location>
        <position position="462"/>
    </location>
    <ligand>
        <name>ATP</name>
        <dbReference type="ChEBI" id="CHEBI:30616"/>
    </ligand>
</feature>
<comment type="cofactor">
    <cofactor evidence="8">
        <name>Mg(2+)</name>
        <dbReference type="ChEBI" id="CHEBI:18420"/>
    </cofactor>
</comment>
<feature type="binding site" evidence="8">
    <location>
        <position position="399"/>
    </location>
    <ligand>
        <name>Mg(2+)</name>
        <dbReference type="ChEBI" id="CHEBI:18420"/>
    </ligand>
</feature>
<dbReference type="GO" id="GO:0046872">
    <property type="term" value="F:metal ion binding"/>
    <property type="evidence" value="ECO:0007669"/>
    <property type="project" value="UniProtKB-KW"/>
</dbReference>
<dbReference type="SUPFAM" id="SSF56024">
    <property type="entry name" value="Phospholipase D/nuclease"/>
    <property type="match status" value="2"/>
</dbReference>
<dbReference type="Gene3D" id="3.30.870.10">
    <property type="entry name" value="Endonuclease Chain A"/>
    <property type="match status" value="2"/>
</dbReference>